<evidence type="ECO:0000256" key="6">
    <source>
        <dbReference type="ARBA" id="ARBA00022692"/>
    </source>
</evidence>
<dbReference type="RefSeq" id="WP_045053391.1">
    <property type="nucleotide sequence ID" value="NZ_CAWMDP010000011.1"/>
</dbReference>
<name>A0A0D8ZVI3_9CYAN</name>
<dbReference type="CDD" id="cd00082">
    <property type="entry name" value="HisKA"/>
    <property type="match status" value="1"/>
</dbReference>
<keyword evidence="5" id="KW-0808">Transferase</keyword>
<evidence type="ECO:0000256" key="4">
    <source>
        <dbReference type="ARBA" id="ARBA00022553"/>
    </source>
</evidence>
<dbReference type="EC" id="2.7.13.3" evidence="3"/>
<keyword evidence="15" id="KW-1185">Reference proteome</keyword>
<feature type="transmembrane region" description="Helical" evidence="11">
    <location>
        <begin position="20"/>
        <end position="41"/>
    </location>
</feature>
<evidence type="ECO:0000256" key="3">
    <source>
        <dbReference type="ARBA" id="ARBA00012438"/>
    </source>
</evidence>
<dbReference type="InterPro" id="IPR050428">
    <property type="entry name" value="TCS_sensor_his_kinase"/>
</dbReference>
<dbReference type="InterPro" id="IPR003594">
    <property type="entry name" value="HATPase_dom"/>
</dbReference>
<dbReference type="CDD" id="cd00075">
    <property type="entry name" value="HATPase"/>
    <property type="match status" value="1"/>
</dbReference>
<evidence type="ECO:0000256" key="10">
    <source>
        <dbReference type="ARBA" id="ARBA00023136"/>
    </source>
</evidence>
<feature type="transmembrane region" description="Helical" evidence="11">
    <location>
        <begin position="169"/>
        <end position="193"/>
    </location>
</feature>
<dbReference type="AlphaFoldDB" id="A0A0D8ZVI3"/>
<dbReference type="SMART" id="SM00388">
    <property type="entry name" value="HisKA"/>
    <property type="match status" value="1"/>
</dbReference>
<dbReference type="SUPFAM" id="SSF55874">
    <property type="entry name" value="ATPase domain of HSP90 chaperone/DNA topoisomerase II/histidine kinase"/>
    <property type="match status" value="1"/>
</dbReference>
<feature type="domain" description="HAMP" evidence="13">
    <location>
        <begin position="194"/>
        <end position="248"/>
    </location>
</feature>
<sequence length="471" mass="52395">MKKIDRIWQKIDPFSLRVRLTVGIAAVSAVGVGSIALWTTWQMQQILVNSHKQNIELIADRLPGDIKLYSDMFSTETSLRKAIANLTTNKTVIWVKRPDGTINDKSVVPLDSAAINLISQMQSPLSTQVYEIGDRYFVVSGKVLQVKAEKLGLLFVAQDISYEQTMFLALVRSLAIVSLLALVIITVAIAWYIQKSLQPLRQISQLAGTISANDLAQARLNLERAPTEVQELVHTCNMMLDRLSQSWEQQRQFVGNVSHELRTPLTIVRGYLQSVLKRENNLTPPQREALTTAASEAESTIRLLQDLLDLARADTGYLHMHLELLLLNDLVGEVAAMAQQYSNREITLETSNSKIVVKADRHRLKQVILNLIDNAVKYSDLHSAIAIKLDTSDQRAIIHVCDRGLGIPLQHQQRIFERFYRVDEARNRATGGCGLGLSIVKTLVDGMGGNVTVRSKLGEGSIFTVTLPSAA</sequence>
<comment type="subcellular location">
    <subcellularLocation>
        <location evidence="2">Membrane</location>
    </subcellularLocation>
</comment>
<proteinExistence type="predicted"/>
<keyword evidence="10 11" id="KW-0472">Membrane</keyword>
<dbReference type="Gene3D" id="6.10.340.10">
    <property type="match status" value="1"/>
</dbReference>
<dbReference type="InterPro" id="IPR036890">
    <property type="entry name" value="HATPase_C_sf"/>
</dbReference>
<dbReference type="SUPFAM" id="SSF47384">
    <property type="entry name" value="Homodimeric domain of signal transducing histidine kinase"/>
    <property type="match status" value="1"/>
</dbReference>
<evidence type="ECO:0000256" key="8">
    <source>
        <dbReference type="ARBA" id="ARBA00022989"/>
    </source>
</evidence>
<dbReference type="Gene3D" id="3.30.565.10">
    <property type="entry name" value="Histidine kinase-like ATPase, C-terminal domain"/>
    <property type="match status" value="1"/>
</dbReference>
<dbReference type="GO" id="GO:0005886">
    <property type="term" value="C:plasma membrane"/>
    <property type="evidence" value="ECO:0007669"/>
    <property type="project" value="TreeGrafter"/>
</dbReference>
<evidence type="ECO:0000256" key="7">
    <source>
        <dbReference type="ARBA" id="ARBA00022777"/>
    </source>
</evidence>
<keyword evidence="8 11" id="KW-1133">Transmembrane helix</keyword>
<dbReference type="EMBL" id="JYON01000003">
    <property type="protein sequence ID" value="KJH72778.1"/>
    <property type="molecule type" value="Genomic_DNA"/>
</dbReference>
<dbReference type="Pfam" id="PF00512">
    <property type="entry name" value="HisKA"/>
    <property type="match status" value="1"/>
</dbReference>
<dbReference type="InterPro" id="IPR003661">
    <property type="entry name" value="HisK_dim/P_dom"/>
</dbReference>
<dbReference type="InterPro" id="IPR005467">
    <property type="entry name" value="His_kinase_dom"/>
</dbReference>
<gene>
    <name evidence="14" type="ORF">UH38_04255</name>
</gene>
<dbReference type="PANTHER" id="PTHR45436:SF5">
    <property type="entry name" value="SENSOR HISTIDINE KINASE TRCS"/>
    <property type="match status" value="1"/>
</dbReference>
<dbReference type="FunFam" id="1.10.287.130:FF:000001">
    <property type="entry name" value="Two-component sensor histidine kinase"/>
    <property type="match status" value="1"/>
</dbReference>
<dbReference type="PRINTS" id="PR00344">
    <property type="entry name" value="BCTRLSENSOR"/>
</dbReference>
<dbReference type="STRING" id="1618023.UH38_04255"/>
<dbReference type="PATRIC" id="fig|1618023.3.peg.718"/>
<protein>
    <recommendedName>
        <fullName evidence="3">histidine kinase</fullName>
        <ecNumber evidence="3">2.7.13.3</ecNumber>
    </recommendedName>
</protein>
<keyword evidence="7" id="KW-0418">Kinase</keyword>
<evidence type="ECO:0000259" key="12">
    <source>
        <dbReference type="PROSITE" id="PS50109"/>
    </source>
</evidence>
<keyword evidence="6 11" id="KW-0812">Transmembrane</keyword>
<keyword evidence="4" id="KW-0597">Phosphoprotein</keyword>
<accession>A0A0D8ZVI3</accession>
<dbReference type="PANTHER" id="PTHR45436">
    <property type="entry name" value="SENSOR HISTIDINE KINASE YKOH"/>
    <property type="match status" value="1"/>
</dbReference>
<dbReference type="Proteomes" id="UP000032452">
    <property type="component" value="Unassembled WGS sequence"/>
</dbReference>
<dbReference type="FunFam" id="3.30.565.10:FF:000006">
    <property type="entry name" value="Sensor histidine kinase WalK"/>
    <property type="match status" value="1"/>
</dbReference>
<evidence type="ECO:0000256" key="5">
    <source>
        <dbReference type="ARBA" id="ARBA00022679"/>
    </source>
</evidence>
<comment type="catalytic activity">
    <reaction evidence="1">
        <text>ATP + protein L-histidine = ADP + protein N-phospho-L-histidine.</text>
        <dbReference type="EC" id="2.7.13.3"/>
    </reaction>
</comment>
<dbReference type="InterPro" id="IPR003660">
    <property type="entry name" value="HAMP_dom"/>
</dbReference>
<evidence type="ECO:0000256" key="1">
    <source>
        <dbReference type="ARBA" id="ARBA00000085"/>
    </source>
</evidence>
<dbReference type="CDD" id="cd06225">
    <property type="entry name" value="HAMP"/>
    <property type="match status" value="1"/>
</dbReference>
<dbReference type="GO" id="GO:0000155">
    <property type="term" value="F:phosphorelay sensor kinase activity"/>
    <property type="evidence" value="ECO:0007669"/>
    <property type="project" value="InterPro"/>
</dbReference>
<keyword evidence="9" id="KW-0902">Two-component regulatory system</keyword>
<organism evidence="14 15">
    <name type="scientific">Aliterella atlantica CENA595</name>
    <dbReference type="NCBI Taxonomy" id="1618023"/>
    <lineage>
        <taxon>Bacteria</taxon>
        <taxon>Bacillati</taxon>
        <taxon>Cyanobacteriota</taxon>
        <taxon>Cyanophyceae</taxon>
        <taxon>Chroococcidiopsidales</taxon>
        <taxon>Aliterellaceae</taxon>
        <taxon>Aliterella</taxon>
    </lineage>
</organism>
<evidence type="ECO:0000313" key="15">
    <source>
        <dbReference type="Proteomes" id="UP000032452"/>
    </source>
</evidence>
<dbReference type="Gene3D" id="1.10.287.130">
    <property type="match status" value="1"/>
</dbReference>
<dbReference type="PROSITE" id="PS50109">
    <property type="entry name" value="HIS_KIN"/>
    <property type="match status" value="1"/>
</dbReference>
<evidence type="ECO:0000313" key="14">
    <source>
        <dbReference type="EMBL" id="KJH72778.1"/>
    </source>
</evidence>
<feature type="domain" description="Histidine kinase" evidence="12">
    <location>
        <begin position="256"/>
        <end position="471"/>
    </location>
</feature>
<dbReference type="InterPro" id="IPR036097">
    <property type="entry name" value="HisK_dim/P_sf"/>
</dbReference>
<dbReference type="Pfam" id="PF02518">
    <property type="entry name" value="HATPase_c"/>
    <property type="match status" value="1"/>
</dbReference>
<dbReference type="SMART" id="SM00387">
    <property type="entry name" value="HATPase_c"/>
    <property type="match status" value="1"/>
</dbReference>
<dbReference type="InterPro" id="IPR004358">
    <property type="entry name" value="Sig_transdc_His_kin-like_C"/>
</dbReference>
<dbReference type="PROSITE" id="PS50885">
    <property type="entry name" value="HAMP"/>
    <property type="match status" value="1"/>
</dbReference>
<reference evidence="14 15" key="1">
    <citation type="submission" date="2015-02" db="EMBL/GenBank/DDBJ databases">
        <title>Draft genome of a novel marine cyanobacterium (Chroococcales) isolated from South Atlantic Ocean.</title>
        <authorList>
            <person name="Rigonato J."/>
            <person name="Alvarenga D.O."/>
            <person name="Branco L.H."/>
            <person name="Varani A.M."/>
            <person name="Brandini F.P."/>
            <person name="Fiore M.F."/>
        </authorList>
    </citation>
    <scope>NUCLEOTIDE SEQUENCE [LARGE SCALE GENOMIC DNA]</scope>
    <source>
        <strain evidence="14 15">CENA595</strain>
    </source>
</reference>
<evidence type="ECO:0000256" key="2">
    <source>
        <dbReference type="ARBA" id="ARBA00004370"/>
    </source>
</evidence>
<evidence type="ECO:0000256" key="11">
    <source>
        <dbReference type="SAM" id="Phobius"/>
    </source>
</evidence>
<evidence type="ECO:0000256" key="9">
    <source>
        <dbReference type="ARBA" id="ARBA00023012"/>
    </source>
</evidence>
<comment type="caution">
    <text evidence="14">The sequence shown here is derived from an EMBL/GenBank/DDBJ whole genome shotgun (WGS) entry which is preliminary data.</text>
</comment>
<evidence type="ECO:0000259" key="13">
    <source>
        <dbReference type="PROSITE" id="PS50885"/>
    </source>
</evidence>
<dbReference type="OrthoDB" id="9763461at2"/>